<dbReference type="SUPFAM" id="SSF47769">
    <property type="entry name" value="SAM/Pointed domain"/>
    <property type="match status" value="1"/>
</dbReference>
<dbReference type="Gene3D" id="1.10.150.50">
    <property type="entry name" value="Transcription Factor, Ets-1"/>
    <property type="match status" value="1"/>
</dbReference>
<evidence type="ECO:0000313" key="2">
    <source>
        <dbReference type="EMBL" id="CAK7338561.1"/>
    </source>
</evidence>
<organism evidence="2 3">
    <name type="scientific">Dovyalis caffra</name>
    <dbReference type="NCBI Taxonomy" id="77055"/>
    <lineage>
        <taxon>Eukaryota</taxon>
        <taxon>Viridiplantae</taxon>
        <taxon>Streptophyta</taxon>
        <taxon>Embryophyta</taxon>
        <taxon>Tracheophyta</taxon>
        <taxon>Spermatophyta</taxon>
        <taxon>Magnoliopsida</taxon>
        <taxon>eudicotyledons</taxon>
        <taxon>Gunneridae</taxon>
        <taxon>Pentapetalae</taxon>
        <taxon>rosids</taxon>
        <taxon>fabids</taxon>
        <taxon>Malpighiales</taxon>
        <taxon>Salicaceae</taxon>
        <taxon>Flacourtieae</taxon>
        <taxon>Dovyalis</taxon>
    </lineage>
</organism>
<comment type="caution">
    <text evidence="2">The sequence shown here is derived from an EMBL/GenBank/DDBJ whole genome shotgun (WGS) entry which is preliminary data.</text>
</comment>
<protein>
    <recommendedName>
        <fullName evidence="1">SAM domain-containing protein</fullName>
    </recommendedName>
</protein>
<dbReference type="EMBL" id="CAWUPB010001120">
    <property type="protein sequence ID" value="CAK7338561.1"/>
    <property type="molecule type" value="Genomic_DNA"/>
</dbReference>
<reference evidence="2 3" key="1">
    <citation type="submission" date="2024-01" db="EMBL/GenBank/DDBJ databases">
        <authorList>
            <person name="Waweru B."/>
        </authorList>
    </citation>
    <scope>NUCLEOTIDE SEQUENCE [LARGE SCALE GENOMIC DNA]</scope>
</reference>
<feature type="domain" description="SAM" evidence="1">
    <location>
        <begin position="23"/>
        <end position="58"/>
    </location>
</feature>
<proteinExistence type="predicted"/>
<sequence>MDWFSWLSRSSLAPSLIYEYGLAFARNELQAEDLTYFNHEFLQSMGISVAKHRLEILKLARKDVGAGPNSLSKFILAINKTRKSIKKCINKFVFHGDSAAFKAELEPELARCQGQWTGGALTRKYMSEKEMIKVEQPPILKIKRQAKSGPLDTRMQENLMQANRCLKLSGPLDGKLQERLVVAYRSPKLCGTPEGRMPQRLMVTNRSPQLPRPLDARSTSPKVHCDYSKERGMNGDFDDHSLWSALFQDMKPT</sequence>
<dbReference type="Proteomes" id="UP001314170">
    <property type="component" value="Unassembled WGS sequence"/>
</dbReference>
<dbReference type="AlphaFoldDB" id="A0AAV1RQA6"/>
<gene>
    <name evidence="2" type="ORF">DCAF_LOCUS13609</name>
</gene>
<keyword evidence="3" id="KW-1185">Reference proteome</keyword>
<evidence type="ECO:0000313" key="3">
    <source>
        <dbReference type="Proteomes" id="UP001314170"/>
    </source>
</evidence>
<dbReference type="InterPro" id="IPR013761">
    <property type="entry name" value="SAM/pointed_sf"/>
</dbReference>
<name>A0AAV1RQA6_9ROSI</name>
<dbReference type="InterPro" id="IPR001660">
    <property type="entry name" value="SAM"/>
</dbReference>
<evidence type="ECO:0000259" key="1">
    <source>
        <dbReference type="Pfam" id="PF07647"/>
    </source>
</evidence>
<dbReference type="PANTHER" id="PTHR33915">
    <property type="entry name" value="OSJNBA0033G05.11 PROTEIN"/>
    <property type="match status" value="1"/>
</dbReference>
<dbReference type="PANTHER" id="PTHR33915:SF3">
    <property type="entry name" value="STERILE ALPHA MOTIF (SAM) DOMAIN PROTEIN"/>
    <property type="match status" value="1"/>
</dbReference>
<accession>A0AAV1RQA6</accession>
<dbReference type="Pfam" id="PF07647">
    <property type="entry name" value="SAM_2"/>
    <property type="match status" value="1"/>
</dbReference>